<feature type="compositionally biased region" description="Basic and acidic residues" evidence="2">
    <location>
        <begin position="437"/>
        <end position="447"/>
    </location>
</feature>
<dbReference type="Gene3D" id="2.40.50.140">
    <property type="entry name" value="Nucleic acid-binding proteins"/>
    <property type="match status" value="1"/>
</dbReference>
<keyword evidence="6" id="KW-1185">Reference proteome</keyword>
<evidence type="ECO:0000259" key="4">
    <source>
        <dbReference type="PROSITE" id="PS50158"/>
    </source>
</evidence>
<keyword evidence="1" id="KW-0862">Zinc</keyword>
<evidence type="ECO:0000313" key="5">
    <source>
        <dbReference type="EMBL" id="KAH7373072.1"/>
    </source>
</evidence>
<dbReference type="Pfam" id="PF00575">
    <property type="entry name" value="S1"/>
    <property type="match status" value="1"/>
</dbReference>
<reference evidence="5" key="1">
    <citation type="submission" date="2021-08" db="EMBL/GenBank/DDBJ databases">
        <title>WGS assembly of Ceratopteris richardii.</title>
        <authorList>
            <person name="Marchant D.B."/>
            <person name="Chen G."/>
            <person name="Jenkins J."/>
            <person name="Shu S."/>
            <person name="Leebens-Mack J."/>
            <person name="Grimwood J."/>
            <person name="Schmutz J."/>
            <person name="Soltis P."/>
            <person name="Soltis D."/>
            <person name="Chen Z.-H."/>
        </authorList>
    </citation>
    <scope>NUCLEOTIDE SEQUENCE</scope>
    <source>
        <strain evidence="5">Whitten #5841</strain>
        <tissue evidence="5">Leaf</tissue>
    </source>
</reference>
<evidence type="ECO:0000313" key="6">
    <source>
        <dbReference type="Proteomes" id="UP000825935"/>
    </source>
</evidence>
<dbReference type="SUPFAM" id="SSF50249">
    <property type="entry name" value="Nucleic acid-binding proteins"/>
    <property type="match status" value="1"/>
</dbReference>
<feature type="domain" description="S1 motif" evidence="3">
    <location>
        <begin position="172"/>
        <end position="255"/>
    </location>
</feature>
<feature type="region of interest" description="Disordered" evidence="2">
    <location>
        <begin position="404"/>
        <end position="447"/>
    </location>
</feature>
<dbReference type="PANTHER" id="PTHR15838:SF1">
    <property type="entry name" value="ZINC FINGER CCHC DOMAIN-CONTAINING PROTEIN 17"/>
    <property type="match status" value="1"/>
</dbReference>
<evidence type="ECO:0000256" key="2">
    <source>
        <dbReference type="SAM" id="MobiDB-lite"/>
    </source>
</evidence>
<feature type="compositionally biased region" description="Basic residues" evidence="2">
    <location>
        <begin position="410"/>
        <end position="433"/>
    </location>
</feature>
<dbReference type="GO" id="GO:0003723">
    <property type="term" value="F:RNA binding"/>
    <property type="evidence" value="ECO:0007669"/>
    <property type="project" value="TreeGrafter"/>
</dbReference>
<sequence>MTTIREDDKSFRRTREDKYDRPREQEDYDARSRRRYQSEFHGHRHAEDDVNHSRRRPGEDDSSHGRRRHGRDADEEEFEGVGRSRQYRHHEVSDRDMLPRRGREKASSVRSSDYGGRDGADDGHPGHRGETIPRKDYSVDHHRDVDKDFRSGHFSARGKDAHKSEDTLPELFSIHRARVQSVRPFGVFVRLEGFHKQGLIHISQLSDHEVTDREDSDEVKMKAIAAVAGEGDQVWVKVISVKDDAGTVKIGCSLKLVSQSTGKDLDPNNIRLEQQQSRGNRQEIKKVTLDAIYNVTCSRCGGHGHLKAECYGMVNKAYDLIPEAAADFSDLLEQPRTAQSPLEEAHVKPGFGRGRAMVLPAWMTHGSGATAVSQLGSLEPKRKRKSRELPDKISTVEEAMAIIAEAKKEKKERHARKKHKKHKKDKKSKKLSSKKCSYKDGDESKKR</sequence>
<dbReference type="Proteomes" id="UP000825935">
    <property type="component" value="Chromosome 17"/>
</dbReference>
<feature type="compositionally biased region" description="Basic and acidic residues" evidence="2">
    <location>
        <begin position="115"/>
        <end position="141"/>
    </location>
</feature>
<evidence type="ECO:0000256" key="1">
    <source>
        <dbReference type="PROSITE-ProRule" id="PRU00047"/>
    </source>
</evidence>
<accession>A0A8T2STI6</accession>
<dbReference type="AlphaFoldDB" id="A0A8T2STI6"/>
<dbReference type="InterPro" id="IPR001878">
    <property type="entry name" value="Znf_CCHC"/>
</dbReference>
<keyword evidence="1" id="KW-0863">Zinc-finger</keyword>
<comment type="caution">
    <text evidence="5">The sequence shown here is derived from an EMBL/GenBank/DDBJ whole genome shotgun (WGS) entry which is preliminary data.</text>
</comment>
<feature type="region of interest" description="Disordered" evidence="2">
    <location>
        <begin position="1"/>
        <end position="141"/>
    </location>
</feature>
<dbReference type="OrthoDB" id="1918363at2759"/>
<dbReference type="InterPro" id="IPR012340">
    <property type="entry name" value="NA-bd_OB-fold"/>
</dbReference>
<dbReference type="SMART" id="SM00316">
    <property type="entry name" value="S1"/>
    <property type="match status" value="1"/>
</dbReference>
<protein>
    <submittedName>
        <fullName evidence="5">Uncharacterized protein</fullName>
    </submittedName>
</protein>
<organism evidence="5 6">
    <name type="scientific">Ceratopteris richardii</name>
    <name type="common">Triangle waterfern</name>
    <dbReference type="NCBI Taxonomy" id="49495"/>
    <lineage>
        <taxon>Eukaryota</taxon>
        <taxon>Viridiplantae</taxon>
        <taxon>Streptophyta</taxon>
        <taxon>Embryophyta</taxon>
        <taxon>Tracheophyta</taxon>
        <taxon>Polypodiopsida</taxon>
        <taxon>Polypodiidae</taxon>
        <taxon>Polypodiales</taxon>
        <taxon>Pteridineae</taxon>
        <taxon>Pteridaceae</taxon>
        <taxon>Parkerioideae</taxon>
        <taxon>Ceratopteris</taxon>
    </lineage>
</organism>
<dbReference type="GO" id="GO:0043489">
    <property type="term" value="P:RNA stabilization"/>
    <property type="evidence" value="ECO:0007669"/>
    <property type="project" value="TreeGrafter"/>
</dbReference>
<dbReference type="EMBL" id="CM035422">
    <property type="protein sequence ID" value="KAH7373072.1"/>
    <property type="molecule type" value="Genomic_DNA"/>
</dbReference>
<name>A0A8T2STI6_CERRI</name>
<keyword evidence="1" id="KW-0479">Metal-binding</keyword>
<feature type="domain" description="CCHC-type" evidence="4">
    <location>
        <begin position="297"/>
        <end position="310"/>
    </location>
</feature>
<dbReference type="GO" id="GO:0008270">
    <property type="term" value="F:zinc ion binding"/>
    <property type="evidence" value="ECO:0007669"/>
    <property type="project" value="UniProtKB-KW"/>
</dbReference>
<proteinExistence type="predicted"/>
<gene>
    <name evidence="5" type="ORF">KP509_17G035800</name>
</gene>
<dbReference type="PROSITE" id="PS50126">
    <property type="entry name" value="S1"/>
    <property type="match status" value="1"/>
</dbReference>
<dbReference type="PROSITE" id="PS50158">
    <property type="entry name" value="ZF_CCHC"/>
    <property type="match status" value="1"/>
</dbReference>
<dbReference type="OMA" id="PREQEDY"/>
<dbReference type="InterPro" id="IPR003029">
    <property type="entry name" value="S1_domain"/>
</dbReference>
<feature type="compositionally biased region" description="Basic and acidic residues" evidence="2">
    <location>
        <begin position="1"/>
        <end position="64"/>
    </location>
</feature>
<evidence type="ECO:0000259" key="3">
    <source>
        <dbReference type="PROSITE" id="PS50126"/>
    </source>
</evidence>
<feature type="compositionally biased region" description="Basic and acidic residues" evidence="2">
    <location>
        <begin position="89"/>
        <end position="107"/>
    </location>
</feature>
<dbReference type="PANTHER" id="PTHR15838">
    <property type="entry name" value="NUCLEOLAR PROTEIN OF 40 KDA"/>
    <property type="match status" value="1"/>
</dbReference>